<organism evidence="6 7">
    <name type="scientific">Protaetiibacter intestinalis</name>
    <dbReference type="NCBI Taxonomy" id="2419774"/>
    <lineage>
        <taxon>Bacteria</taxon>
        <taxon>Bacillati</taxon>
        <taxon>Actinomycetota</taxon>
        <taxon>Actinomycetes</taxon>
        <taxon>Micrococcales</taxon>
        <taxon>Microbacteriaceae</taxon>
        <taxon>Protaetiibacter</taxon>
    </lineage>
</organism>
<dbReference type="GO" id="GO:0110001">
    <property type="term" value="C:toxin-antitoxin complex"/>
    <property type="evidence" value="ECO:0007669"/>
    <property type="project" value="InterPro"/>
</dbReference>
<accession>A0A387BAA1</accession>
<evidence type="ECO:0000256" key="5">
    <source>
        <dbReference type="ARBA" id="ARBA00022801"/>
    </source>
</evidence>
<evidence type="ECO:0000256" key="2">
    <source>
        <dbReference type="ARBA" id="ARBA00022649"/>
    </source>
</evidence>
<dbReference type="GO" id="GO:0016787">
    <property type="term" value="F:hydrolase activity"/>
    <property type="evidence" value="ECO:0007669"/>
    <property type="project" value="UniProtKB-KW"/>
</dbReference>
<dbReference type="RefSeq" id="WP_120762413.1">
    <property type="nucleotide sequence ID" value="NZ_CP032630.1"/>
</dbReference>
<evidence type="ECO:0000256" key="1">
    <source>
        <dbReference type="ARBA" id="ARBA00022553"/>
    </source>
</evidence>
<evidence type="ECO:0000313" key="6">
    <source>
        <dbReference type="EMBL" id="AYF98065.1"/>
    </source>
</evidence>
<evidence type="ECO:0000256" key="4">
    <source>
        <dbReference type="ARBA" id="ARBA00022741"/>
    </source>
</evidence>
<dbReference type="PANTHER" id="PTHR34139:SF1">
    <property type="entry name" value="RNASE MJ1380-RELATED"/>
    <property type="match status" value="1"/>
</dbReference>
<dbReference type="PANTHER" id="PTHR34139">
    <property type="entry name" value="UPF0331 PROTEIN MJ0127"/>
    <property type="match status" value="1"/>
</dbReference>
<dbReference type="OrthoDB" id="4725864at2"/>
<keyword evidence="2" id="KW-1277">Toxin-antitoxin system</keyword>
<dbReference type="KEGG" id="lyd:D7I47_07225"/>
<keyword evidence="1" id="KW-0597">Phosphoprotein</keyword>
<dbReference type="InterPro" id="IPR051813">
    <property type="entry name" value="HepT_RNase_toxin"/>
</dbReference>
<dbReference type="GO" id="GO:0000166">
    <property type="term" value="F:nucleotide binding"/>
    <property type="evidence" value="ECO:0007669"/>
    <property type="project" value="UniProtKB-KW"/>
</dbReference>
<gene>
    <name evidence="6" type="ORF">D7I47_07225</name>
</gene>
<dbReference type="AlphaFoldDB" id="A0A387BAA1"/>
<protein>
    <submittedName>
        <fullName evidence="6">DUF86 domain-containing protein</fullName>
    </submittedName>
</protein>
<dbReference type="Proteomes" id="UP000278886">
    <property type="component" value="Chromosome"/>
</dbReference>
<dbReference type="InterPro" id="IPR008201">
    <property type="entry name" value="HepT-like"/>
</dbReference>
<evidence type="ECO:0000313" key="7">
    <source>
        <dbReference type="Proteomes" id="UP000278886"/>
    </source>
</evidence>
<proteinExistence type="predicted"/>
<keyword evidence="5" id="KW-0378">Hydrolase</keyword>
<evidence type="ECO:0000256" key="3">
    <source>
        <dbReference type="ARBA" id="ARBA00022722"/>
    </source>
</evidence>
<dbReference type="Pfam" id="PF01934">
    <property type="entry name" value="HepT-like"/>
    <property type="match status" value="1"/>
</dbReference>
<keyword evidence="3" id="KW-0540">Nuclease</keyword>
<keyword evidence="7" id="KW-1185">Reference proteome</keyword>
<dbReference type="EMBL" id="CP032630">
    <property type="protein sequence ID" value="AYF98065.1"/>
    <property type="molecule type" value="Genomic_DNA"/>
</dbReference>
<name>A0A387BAA1_9MICO</name>
<reference evidence="7" key="1">
    <citation type="submission" date="2018-09" db="EMBL/GenBank/DDBJ databases">
        <title>Genome sequencing of strain 2DFWR-13.</title>
        <authorList>
            <person name="Heo J."/>
            <person name="Kim S.-J."/>
            <person name="Kwon S.-W."/>
        </authorList>
    </citation>
    <scope>NUCLEOTIDE SEQUENCE [LARGE SCALE GENOMIC DNA]</scope>
    <source>
        <strain evidence="7">2DFWR-13</strain>
    </source>
</reference>
<keyword evidence="4" id="KW-0547">Nucleotide-binding</keyword>
<sequence length="123" mass="13505">MSVDPKAADRDGRIDANLGAIERHLAECVDLAGRGRDAFLGTDFVNRYAALAALIQIGNAAKDLPDTFRAAHPAVRWRALMGTRDKIGHIYGDSIDWHTLWNTVENDVPVDLAAVQRILTERG</sequence>
<dbReference type="GO" id="GO:0004540">
    <property type="term" value="F:RNA nuclease activity"/>
    <property type="evidence" value="ECO:0007669"/>
    <property type="project" value="InterPro"/>
</dbReference>